<dbReference type="HOGENOM" id="CLU_1597476_0_0_1"/>
<accession>F0X1H3</accession>
<protein>
    <submittedName>
        <fullName evidence="2">AlNc14C621G12264 protein</fullName>
    </submittedName>
</protein>
<reference evidence="2" key="1">
    <citation type="journal article" date="2011" name="PLoS Biol.">
        <title>Gene gain and loss during evolution of obligate parasitism in the white rust pathogen of Arabidopsis thaliana.</title>
        <authorList>
            <person name="Kemen E."/>
            <person name="Gardiner A."/>
            <person name="Schultz-Larsen T."/>
            <person name="Kemen A.C."/>
            <person name="Balmuth A.L."/>
            <person name="Robert-Seilaniantz A."/>
            <person name="Bailey K."/>
            <person name="Holub E."/>
            <person name="Studholme D.J."/>
            <person name="Maclean D."/>
            <person name="Jones J.D."/>
        </authorList>
    </citation>
    <scope>NUCLEOTIDE SEQUENCE</scope>
</reference>
<dbReference type="PROSITE" id="PS51465">
    <property type="entry name" value="KAZAL_2"/>
    <property type="match status" value="2"/>
</dbReference>
<dbReference type="AlphaFoldDB" id="F0X1H3"/>
<dbReference type="EMBL" id="FR824629">
    <property type="protein sequence ID" value="CCA27659.1"/>
    <property type="molecule type" value="Genomic_DNA"/>
</dbReference>
<name>F0X1H3_9STRA</name>
<dbReference type="SUPFAM" id="SSF100895">
    <property type="entry name" value="Kazal-type serine protease inhibitors"/>
    <property type="match status" value="3"/>
</dbReference>
<feature type="domain" description="Kazal-like" evidence="1">
    <location>
        <begin position="19"/>
        <end position="71"/>
    </location>
</feature>
<evidence type="ECO:0000313" key="2">
    <source>
        <dbReference type="EMBL" id="CCA27659.1"/>
    </source>
</evidence>
<reference evidence="2" key="2">
    <citation type="submission" date="2011-02" db="EMBL/GenBank/DDBJ databases">
        <authorList>
            <person name="MacLean D."/>
        </authorList>
    </citation>
    <scope>NUCLEOTIDE SEQUENCE</scope>
</reference>
<gene>
    <name evidence="2" type="primary">AlNc14C621G12264</name>
    <name evidence="2" type="ORF">ALNC14_138030</name>
</gene>
<proteinExistence type="predicted"/>
<dbReference type="InterPro" id="IPR036058">
    <property type="entry name" value="Kazal_dom_sf"/>
</dbReference>
<feature type="domain" description="Kazal-like" evidence="1">
    <location>
        <begin position="124"/>
        <end position="167"/>
    </location>
</feature>
<dbReference type="InterPro" id="IPR002350">
    <property type="entry name" value="Kazal_dom"/>
</dbReference>
<dbReference type="Pfam" id="PF07648">
    <property type="entry name" value="Kazal_2"/>
    <property type="match status" value="2"/>
</dbReference>
<organism evidence="2">
    <name type="scientific">Albugo laibachii Nc14</name>
    <dbReference type="NCBI Taxonomy" id="890382"/>
    <lineage>
        <taxon>Eukaryota</taxon>
        <taxon>Sar</taxon>
        <taxon>Stramenopiles</taxon>
        <taxon>Oomycota</taxon>
        <taxon>Peronosporomycetes</taxon>
        <taxon>Albuginales</taxon>
        <taxon>Albuginaceae</taxon>
        <taxon>Albugo</taxon>
    </lineage>
</organism>
<dbReference type="SMART" id="SM00280">
    <property type="entry name" value="KAZAL"/>
    <property type="match status" value="3"/>
</dbReference>
<sequence length="167" mass="18599">MSNSPDTPTEFIPGPCATVGMKSYCNLIKCDKSPFQRVCGSDGFEYSSRCQAERMQCFEASLSWIDEPCDDLDTPKSNSSCLRVSGDGSGVCGSDQYFYESECIFEYAQKTIPNLTKVNDGKCTECNMYCLDNYDPVCGYSRGIEKSYPNECARKNEICEDPTIKPC</sequence>
<dbReference type="Gene3D" id="3.30.60.30">
    <property type="match status" value="3"/>
</dbReference>
<evidence type="ECO:0000259" key="1">
    <source>
        <dbReference type="PROSITE" id="PS51465"/>
    </source>
</evidence>